<reference evidence="1" key="2">
    <citation type="submission" date="2020-11" db="EMBL/GenBank/DDBJ databases">
        <authorList>
            <person name="McCartney M.A."/>
            <person name="Auch B."/>
            <person name="Kono T."/>
            <person name="Mallez S."/>
            <person name="Becker A."/>
            <person name="Gohl D.M."/>
            <person name="Silverstein K.A.T."/>
            <person name="Koren S."/>
            <person name="Bechman K.B."/>
            <person name="Herman A."/>
            <person name="Abrahante J.E."/>
            <person name="Garbe J."/>
        </authorList>
    </citation>
    <scope>NUCLEOTIDE SEQUENCE</scope>
    <source>
        <strain evidence="1">Duluth1</strain>
        <tissue evidence="1">Whole animal</tissue>
    </source>
</reference>
<proteinExistence type="predicted"/>
<dbReference type="AlphaFoldDB" id="A0A9D4G6H3"/>
<protein>
    <submittedName>
        <fullName evidence="1">Uncharacterized protein</fullName>
    </submittedName>
</protein>
<name>A0A9D4G6H3_DREPO</name>
<dbReference type="EMBL" id="JAIWYP010000006">
    <property type="protein sequence ID" value="KAH3809969.1"/>
    <property type="molecule type" value="Genomic_DNA"/>
</dbReference>
<evidence type="ECO:0000313" key="1">
    <source>
        <dbReference type="EMBL" id="KAH3809969.1"/>
    </source>
</evidence>
<keyword evidence="2" id="KW-1185">Reference proteome</keyword>
<dbReference type="Proteomes" id="UP000828390">
    <property type="component" value="Unassembled WGS sequence"/>
</dbReference>
<organism evidence="1 2">
    <name type="scientific">Dreissena polymorpha</name>
    <name type="common">Zebra mussel</name>
    <name type="synonym">Mytilus polymorpha</name>
    <dbReference type="NCBI Taxonomy" id="45954"/>
    <lineage>
        <taxon>Eukaryota</taxon>
        <taxon>Metazoa</taxon>
        <taxon>Spiralia</taxon>
        <taxon>Lophotrochozoa</taxon>
        <taxon>Mollusca</taxon>
        <taxon>Bivalvia</taxon>
        <taxon>Autobranchia</taxon>
        <taxon>Heteroconchia</taxon>
        <taxon>Euheterodonta</taxon>
        <taxon>Imparidentia</taxon>
        <taxon>Neoheterodontei</taxon>
        <taxon>Myida</taxon>
        <taxon>Dreissenoidea</taxon>
        <taxon>Dreissenidae</taxon>
        <taxon>Dreissena</taxon>
    </lineage>
</organism>
<evidence type="ECO:0000313" key="2">
    <source>
        <dbReference type="Proteomes" id="UP000828390"/>
    </source>
</evidence>
<accession>A0A9D4G6H3</accession>
<gene>
    <name evidence="1" type="ORF">DPMN_138351</name>
</gene>
<reference evidence="1" key="1">
    <citation type="journal article" date="2019" name="bioRxiv">
        <title>The Genome of the Zebra Mussel, Dreissena polymorpha: A Resource for Invasive Species Research.</title>
        <authorList>
            <person name="McCartney M.A."/>
            <person name="Auch B."/>
            <person name="Kono T."/>
            <person name="Mallez S."/>
            <person name="Zhang Y."/>
            <person name="Obille A."/>
            <person name="Becker A."/>
            <person name="Abrahante J.E."/>
            <person name="Garbe J."/>
            <person name="Badalamenti J.P."/>
            <person name="Herman A."/>
            <person name="Mangelson H."/>
            <person name="Liachko I."/>
            <person name="Sullivan S."/>
            <person name="Sone E.D."/>
            <person name="Koren S."/>
            <person name="Silverstein K.A.T."/>
            <person name="Beckman K.B."/>
            <person name="Gohl D.M."/>
        </authorList>
    </citation>
    <scope>NUCLEOTIDE SEQUENCE</scope>
    <source>
        <strain evidence="1">Duluth1</strain>
        <tissue evidence="1">Whole animal</tissue>
    </source>
</reference>
<comment type="caution">
    <text evidence="1">The sequence shown here is derived from an EMBL/GenBank/DDBJ whole genome shotgun (WGS) entry which is preliminary data.</text>
</comment>
<sequence length="54" mass="6001">MSGIGAEKGWDQNTDSNMFDPHCGAFFNLPKTPTNGLASVSIRIRLSMQFRLNK</sequence>